<gene>
    <name evidence="1" type="ORF">QUV98_11390</name>
</gene>
<evidence type="ECO:0000313" key="2">
    <source>
        <dbReference type="Proteomes" id="UP001529275"/>
    </source>
</evidence>
<evidence type="ECO:0000313" key="1">
    <source>
        <dbReference type="EMBL" id="MDM8196921.1"/>
    </source>
</evidence>
<organism evidence="1 2">
    <name type="scientific">Massilimicrobiota timonensis</name>
    <dbReference type="NCBI Taxonomy" id="1776392"/>
    <lineage>
        <taxon>Bacteria</taxon>
        <taxon>Bacillati</taxon>
        <taxon>Bacillota</taxon>
        <taxon>Erysipelotrichia</taxon>
        <taxon>Erysipelotrichales</taxon>
        <taxon>Erysipelotrichaceae</taxon>
        <taxon>Massilimicrobiota</taxon>
    </lineage>
</organism>
<protein>
    <submittedName>
        <fullName evidence="1">Uncharacterized protein</fullName>
    </submittedName>
</protein>
<dbReference type="EMBL" id="JAUDCK010000080">
    <property type="protein sequence ID" value="MDM8196921.1"/>
    <property type="molecule type" value="Genomic_DNA"/>
</dbReference>
<dbReference type="Proteomes" id="UP001529275">
    <property type="component" value="Unassembled WGS sequence"/>
</dbReference>
<name>A0ABT7ULD4_9FIRM</name>
<sequence>MWSEGIAFKAGTLKTEQQTFYKKAKEDEEIKEKEGRNHLVAN</sequence>
<proteinExistence type="predicted"/>
<keyword evidence="2" id="KW-1185">Reference proteome</keyword>
<reference evidence="2" key="1">
    <citation type="submission" date="2023-06" db="EMBL/GenBank/DDBJ databases">
        <title>Identification and characterization of horizontal gene transfer across gut microbiota members of farm animals based on homology search.</title>
        <authorList>
            <person name="Zeman M."/>
            <person name="Kubasova T."/>
            <person name="Jahodarova E."/>
            <person name="Nykrynova M."/>
            <person name="Rychlik I."/>
        </authorList>
    </citation>
    <scope>NUCLEOTIDE SEQUENCE [LARGE SCALE GENOMIC DNA]</scope>
    <source>
        <strain evidence="2">ET341</strain>
    </source>
</reference>
<accession>A0ABT7ULD4</accession>
<comment type="caution">
    <text evidence="1">The sequence shown here is derived from an EMBL/GenBank/DDBJ whole genome shotgun (WGS) entry which is preliminary data.</text>
</comment>